<dbReference type="NCBIfam" id="TIGR04378">
    <property type="entry name" value="myo_inos_iolB"/>
    <property type="match status" value="1"/>
</dbReference>
<dbReference type="GO" id="GO:0102482">
    <property type="term" value="F:5-deoxy-D-glucuronate isomerase activity"/>
    <property type="evidence" value="ECO:0007669"/>
    <property type="project" value="UniProtKB-EC"/>
</dbReference>
<dbReference type="Gene3D" id="2.60.120.10">
    <property type="entry name" value="Jelly Rolls"/>
    <property type="match status" value="2"/>
</dbReference>
<dbReference type="Proteomes" id="UP001524383">
    <property type="component" value="Unassembled WGS sequence"/>
</dbReference>
<evidence type="ECO:0000256" key="1">
    <source>
        <dbReference type="ARBA" id="ARBA00023235"/>
    </source>
</evidence>
<evidence type="ECO:0000313" key="3">
    <source>
        <dbReference type="Proteomes" id="UP001524383"/>
    </source>
</evidence>
<dbReference type="PIRSF" id="PIRSF036628">
    <property type="entry name" value="IolB"/>
    <property type="match status" value="1"/>
</dbReference>
<dbReference type="EMBL" id="VOTZ01000006">
    <property type="protein sequence ID" value="MCQ1538197.1"/>
    <property type="molecule type" value="Genomic_DNA"/>
</dbReference>
<name>A0ABD4TGV3_9EURY</name>
<dbReference type="InterPro" id="IPR011051">
    <property type="entry name" value="RmlC_Cupin_sf"/>
</dbReference>
<organism evidence="2 3">
    <name type="scientific">Methanocalculus taiwanensis</name>
    <dbReference type="NCBI Taxonomy" id="106207"/>
    <lineage>
        <taxon>Archaea</taxon>
        <taxon>Methanobacteriati</taxon>
        <taxon>Methanobacteriota</taxon>
        <taxon>Stenosarchaea group</taxon>
        <taxon>Methanomicrobia</taxon>
        <taxon>Methanomicrobiales</taxon>
        <taxon>Methanocalculaceae</taxon>
        <taxon>Methanocalculus</taxon>
    </lineage>
</organism>
<dbReference type="CDD" id="cd02208">
    <property type="entry name" value="cupin_RmlC-like"/>
    <property type="match status" value="1"/>
</dbReference>
<dbReference type="PANTHER" id="PTHR39193:SF1">
    <property type="entry name" value="5-DEOXY-GLUCURONATE ISOMERASE"/>
    <property type="match status" value="1"/>
</dbReference>
<keyword evidence="3" id="KW-1185">Reference proteome</keyword>
<dbReference type="InterPro" id="IPR024203">
    <property type="entry name" value="Deoxy-glucuronate_isom_IolB"/>
</dbReference>
<reference evidence="2 3" key="1">
    <citation type="submission" date="2019-08" db="EMBL/GenBank/DDBJ databases">
        <authorList>
            <person name="Chen S.-C."/>
            <person name="Lai M.-C."/>
            <person name="You Y.-T."/>
        </authorList>
    </citation>
    <scope>NUCLEOTIDE SEQUENCE [LARGE SCALE GENOMIC DNA]</scope>
    <source>
        <strain evidence="2 3">P2F9704a</strain>
    </source>
</reference>
<sequence>MGNDLLYHGMTAEHDIIDIVSPDNAPLTYIRFGVSKIRQYQEFRIKEDRNECIIVLLSGTIRITHSGTQTVELSRTSVFSERASALYIPPTRSASLFAMQDSEMAVIRTDPKDRMVADNTIVIKPENVKTRIVGKKSWCRTVQDIIPVDFPAGVPVIGETINEPGKWSSSPPHKHDMANPPNESRHEEIYYYRLEPEQGFGLQRIYSLDGDLDHTYTVKQGDVVVIPKGYHPVVAGPGYQLYYLWVLAGEQRQTLLSEDPAHNWIHNA</sequence>
<protein>
    <submittedName>
        <fullName evidence="2">5-deoxy-glucuronate isomerase</fullName>
        <ecNumber evidence="2">5.3.1.30</ecNumber>
    </submittedName>
</protein>
<dbReference type="InterPro" id="IPR014710">
    <property type="entry name" value="RmlC-like_jellyroll"/>
</dbReference>
<accession>A0ABD4TGV3</accession>
<dbReference type="AlphaFoldDB" id="A0ABD4TGV3"/>
<dbReference type="PANTHER" id="PTHR39193">
    <property type="entry name" value="5-DEOXY-GLUCURONATE ISOMERASE"/>
    <property type="match status" value="1"/>
</dbReference>
<evidence type="ECO:0000313" key="2">
    <source>
        <dbReference type="EMBL" id="MCQ1538197.1"/>
    </source>
</evidence>
<dbReference type="InterPro" id="IPR021120">
    <property type="entry name" value="KduI/IolB_isomerase"/>
</dbReference>
<dbReference type="Pfam" id="PF04962">
    <property type="entry name" value="KduI"/>
    <property type="match status" value="1"/>
</dbReference>
<comment type="caution">
    <text evidence="2">The sequence shown here is derived from an EMBL/GenBank/DDBJ whole genome shotgun (WGS) entry which is preliminary data.</text>
</comment>
<dbReference type="SUPFAM" id="SSF51182">
    <property type="entry name" value="RmlC-like cupins"/>
    <property type="match status" value="1"/>
</dbReference>
<gene>
    <name evidence="2" type="primary">iolB</name>
    <name evidence="2" type="ORF">FTO68_04215</name>
</gene>
<dbReference type="EC" id="5.3.1.30" evidence="2"/>
<proteinExistence type="predicted"/>
<keyword evidence="1 2" id="KW-0413">Isomerase</keyword>